<name>A0A382HEZ2_9ZZZZ</name>
<gene>
    <name evidence="1" type="ORF">METZ01_LOCUS238586</name>
</gene>
<dbReference type="EMBL" id="UINC01060819">
    <property type="protein sequence ID" value="SVB85732.1"/>
    <property type="molecule type" value="Genomic_DNA"/>
</dbReference>
<protein>
    <submittedName>
        <fullName evidence="1">Uncharacterized protein</fullName>
    </submittedName>
</protein>
<organism evidence="1">
    <name type="scientific">marine metagenome</name>
    <dbReference type="NCBI Taxonomy" id="408172"/>
    <lineage>
        <taxon>unclassified sequences</taxon>
        <taxon>metagenomes</taxon>
        <taxon>ecological metagenomes</taxon>
    </lineage>
</organism>
<feature type="non-terminal residue" evidence="1">
    <location>
        <position position="274"/>
    </location>
</feature>
<accession>A0A382HEZ2</accession>
<dbReference type="AlphaFoldDB" id="A0A382HEZ2"/>
<sequence length="274" mass="29001">MANLLQTCIGTMACSPIVCATNQICSDGNLTVKGNVIYHCGGSPEFRWGTASTHVNWRMAVQETISNAWEIGSGLVDADVSNDTFTRHLWVGTNYICGSCCFKAPAIYGASWVCSDAKVSGTCTCGRVCLESPIVCATSRVNFGVCATSYITSSANYMRLQTQHGYGDIGSNNSSWFHFYTDLPGWYFGSKCVYAEICFYAPRMCGVTCIGSPIVCAQGGAGLVCAAGAVCAPIVCATTHFTGPLVCANVAAPATALNRFCTAHSQAGNIQIHY</sequence>
<evidence type="ECO:0000313" key="1">
    <source>
        <dbReference type="EMBL" id="SVB85732.1"/>
    </source>
</evidence>
<proteinExistence type="predicted"/>
<reference evidence="1" key="1">
    <citation type="submission" date="2018-05" db="EMBL/GenBank/DDBJ databases">
        <authorList>
            <person name="Lanie J.A."/>
            <person name="Ng W.-L."/>
            <person name="Kazmierczak K.M."/>
            <person name="Andrzejewski T.M."/>
            <person name="Davidsen T.M."/>
            <person name="Wayne K.J."/>
            <person name="Tettelin H."/>
            <person name="Glass J.I."/>
            <person name="Rusch D."/>
            <person name="Podicherti R."/>
            <person name="Tsui H.-C.T."/>
            <person name="Winkler M.E."/>
        </authorList>
    </citation>
    <scope>NUCLEOTIDE SEQUENCE</scope>
</reference>